<dbReference type="PROSITE" id="PS51194">
    <property type="entry name" value="HELICASE_CTER"/>
    <property type="match status" value="1"/>
</dbReference>
<dbReference type="Pfam" id="PF00176">
    <property type="entry name" value="SNF2-rel_dom"/>
    <property type="match status" value="1"/>
</dbReference>
<evidence type="ECO:0000313" key="11">
    <source>
        <dbReference type="EMBL" id="KAK3927754.1"/>
    </source>
</evidence>
<dbReference type="GO" id="GO:0003682">
    <property type="term" value="F:chromatin binding"/>
    <property type="evidence" value="ECO:0007669"/>
    <property type="project" value="TreeGrafter"/>
</dbReference>
<dbReference type="GO" id="GO:0006346">
    <property type="term" value="P:DNA methylation-dependent constitutive heterochromatin formation"/>
    <property type="evidence" value="ECO:0007669"/>
    <property type="project" value="TreeGrafter"/>
</dbReference>
<comment type="subcellular location">
    <subcellularLocation>
        <location evidence="1">Nucleus</location>
    </subcellularLocation>
</comment>
<dbReference type="Gene3D" id="3.40.50.10810">
    <property type="entry name" value="Tandem AAA-ATPase domain"/>
    <property type="match status" value="1"/>
</dbReference>
<evidence type="ECO:0000256" key="2">
    <source>
        <dbReference type="ARBA" id="ARBA00007025"/>
    </source>
</evidence>
<feature type="domain" description="Helicase C-terminal" evidence="10">
    <location>
        <begin position="472"/>
        <end position="638"/>
    </location>
</feature>
<proteinExistence type="inferred from homology"/>
<dbReference type="EMBL" id="JAHWGI010001300">
    <property type="protein sequence ID" value="KAK3927754.1"/>
    <property type="molecule type" value="Genomic_DNA"/>
</dbReference>
<dbReference type="InterPro" id="IPR001650">
    <property type="entry name" value="Helicase_C-like"/>
</dbReference>
<organism evidence="11 12">
    <name type="scientific">Frankliniella fusca</name>
    <dbReference type="NCBI Taxonomy" id="407009"/>
    <lineage>
        <taxon>Eukaryota</taxon>
        <taxon>Metazoa</taxon>
        <taxon>Ecdysozoa</taxon>
        <taxon>Arthropoda</taxon>
        <taxon>Hexapoda</taxon>
        <taxon>Insecta</taxon>
        <taxon>Pterygota</taxon>
        <taxon>Neoptera</taxon>
        <taxon>Paraneoptera</taxon>
        <taxon>Thysanoptera</taxon>
        <taxon>Terebrantia</taxon>
        <taxon>Thripoidea</taxon>
        <taxon>Thripidae</taxon>
        <taxon>Frankliniella</taxon>
    </lineage>
</organism>
<dbReference type="InterPro" id="IPR014001">
    <property type="entry name" value="Helicase_ATP-bd"/>
</dbReference>
<keyword evidence="4" id="KW-0378">Hydrolase</keyword>
<dbReference type="Gene3D" id="3.40.50.300">
    <property type="entry name" value="P-loop containing nucleotide triphosphate hydrolases"/>
    <property type="match status" value="1"/>
</dbReference>
<keyword evidence="8" id="KW-0539">Nucleus</keyword>
<dbReference type="FunFam" id="3.40.50.10810:FF:000015">
    <property type="entry name" value="lymphoid-specific helicase isoform X1"/>
    <property type="match status" value="1"/>
</dbReference>
<dbReference type="GO" id="GO:0016787">
    <property type="term" value="F:hydrolase activity"/>
    <property type="evidence" value="ECO:0007669"/>
    <property type="project" value="UniProtKB-KW"/>
</dbReference>
<evidence type="ECO:0000256" key="5">
    <source>
        <dbReference type="ARBA" id="ARBA00022806"/>
    </source>
</evidence>
<dbReference type="CDD" id="cd18793">
    <property type="entry name" value="SF2_C_SNF"/>
    <property type="match status" value="1"/>
</dbReference>
<reference evidence="11" key="1">
    <citation type="submission" date="2021-07" db="EMBL/GenBank/DDBJ databases">
        <authorList>
            <person name="Catto M.A."/>
            <person name="Jacobson A."/>
            <person name="Kennedy G."/>
            <person name="Labadie P."/>
            <person name="Hunt B.G."/>
            <person name="Srinivasan R."/>
        </authorList>
    </citation>
    <scope>NUCLEOTIDE SEQUENCE</scope>
    <source>
        <strain evidence="11">PL_HMW_Pooled</strain>
        <tissue evidence="11">Head</tissue>
    </source>
</reference>
<dbReference type="GO" id="GO:0031508">
    <property type="term" value="P:pericentric heterochromatin formation"/>
    <property type="evidence" value="ECO:0007669"/>
    <property type="project" value="TreeGrafter"/>
</dbReference>
<dbReference type="InterPro" id="IPR000330">
    <property type="entry name" value="SNF2_N"/>
</dbReference>
<dbReference type="Pfam" id="PF00271">
    <property type="entry name" value="Helicase_C"/>
    <property type="match status" value="1"/>
</dbReference>
<dbReference type="SMART" id="SM00490">
    <property type="entry name" value="HELICc"/>
    <property type="match status" value="1"/>
</dbReference>
<sequence>MAPRRFTLKELSKFSDDVLKKMMKHMQQDDRKSNLQPSLVVGAVMRDYQLDGLEWLVALDQCGANGILADEMGLGKTLQVISLISFLLEEGDGNGDHFLVIAPLSTVQNWILEFKKFAPQVPVIRFHGSKEERLPMRYKILKRSKVNNKIKSFPVVITSYDTLLQDHFLRRINWRYIAIDEGQRLKNPQCLLLKELKKYTFSRCCILTGTPVQNNLTELWSLLNFLLPNKIPDLDEFLKWFDCSFLAEENFDVAEENSKLFNNLHKASFNKKENMHFIIVILKPFLLRRVKADVGLNLPPKKEIVVYATMTKWQERLYSAVVDRTLDLLQGKKRELECPKEIVRDIKRQKLTSGVESLNNEIEIERPTSRPRRQCVAQPGDYLLVQKGVSMETIRMVEHRNDCHDEVVTDKLLEGLVEPDEEFITDIKMGNPMQAMRLICSHPYTVSYPVMPGTRWFQIDERVVERSGKMKILDAMLKRLKSNGHKVLIFSVFTKMLDVIEDFVEMRGYRYTRLDGTRDIADRQENIEAFNSDDDIFVFLISTRAGGLGINLVAADTVILYDSDWNPQVDLQAQDRCHRIGQTKPVAIYRLIIKGSFDDHLLDVAERKKKLDKLVVQHGKFRNLRKTDIISVQELKELLEQAKNQNKIDPSTGLVYTNEELDALCDRAAVFDKDEKEWCPFAQSRNK</sequence>
<name>A0AAE1LR21_9NEOP</name>
<comment type="caution">
    <text evidence="11">The sequence shown here is derived from an EMBL/GenBank/DDBJ whole genome shotgun (WGS) entry which is preliminary data.</text>
</comment>
<keyword evidence="5 11" id="KW-0347">Helicase</keyword>
<dbReference type="SMART" id="SM00487">
    <property type="entry name" value="DEXDc"/>
    <property type="match status" value="1"/>
</dbReference>
<keyword evidence="3" id="KW-0547">Nucleotide-binding</keyword>
<comment type="similarity">
    <text evidence="2">Belongs to the SNF2/RAD54 helicase family.</text>
</comment>
<evidence type="ECO:0000256" key="4">
    <source>
        <dbReference type="ARBA" id="ARBA00022801"/>
    </source>
</evidence>
<evidence type="ECO:0000256" key="8">
    <source>
        <dbReference type="ARBA" id="ARBA00023242"/>
    </source>
</evidence>
<keyword evidence="12" id="KW-1185">Reference proteome</keyword>
<evidence type="ECO:0000313" key="12">
    <source>
        <dbReference type="Proteomes" id="UP001219518"/>
    </source>
</evidence>
<evidence type="ECO:0000256" key="3">
    <source>
        <dbReference type="ARBA" id="ARBA00022741"/>
    </source>
</evidence>
<keyword evidence="7" id="KW-0175">Coiled coil</keyword>
<dbReference type="GO" id="GO:0005721">
    <property type="term" value="C:pericentric heterochromatin"/>
    <property type="evidence" value="ECO:0007669"/>
    <property type="project" value="TreeGrafter"/>
</dbReference>
<dbReference type="InterPro" id="IPR038718">
    <property type="entry name" value="SNF2-like_sf"/>
</dbReference>
<dbReference type="PANTHER" id="PTHR47161:SF1">
    <property type="entry name" value="LYMPHOID-SPECIFIC HELICASE"/>
    <property type="match status" value="1"/>
</dbReference>
<gene>
    <name evidence="11" type="ORF">KUF71_016039</name>
</gene>
<dbReference type="InterPro" id="IPR049730">
    <property type="entry name" value="SNF2/RAD54-like_C"/>
</dbReference>
<evidence type="ECO:0000259" key="9">
    <source>
        <dbReference type="PROSITE" id="PS51192"/>
    </source>
</evidence>
<dbReference type="SUPFAM" id="SSF52540">
    <property type="entry name" value="P-loop containing nucleoside triphosphate hydrolases"/>
    <property type="match status" value="2"/>
</dbReference>
<dbReference type="GO" id="GO:0005524">
    <property type="term" value="F:ATP binding"/>
    <property type="evidence" value="ECO:0007669"/>
    <property type="project" value="UniProtKB-KW"/>
</dbReference>
<evidence type="ECO:0000256" key="7">
    <source>
        <dbReference type="ARBA" id="ARBA00023054"/>
    </source>
</evidence>
<accession>A0AAE1LR21</accession>
<feature type="domain" description="Helicase ATP-binding" evidence="9">
    <location>
        <begin position="57"/>
        <end position="229"/>
    </location>
</feature>
<dbReference type="GO" id="GO:0044027">
    <property type="term" value="P:negative regulation of gene expression via chromosomal CpG island methylation"/>
    <property type="evidence" value="ECO:0007669"/>
    <property type="project" value="TreeGrafter"/>
</dbReference>
<evidence type="ECO:0000256" key="6">
    <source>
        <dbReference type="ARBA" id="ARBA00022840"/>
    </source>
</evidence>
<reference evidence="11" key="2">
    <citation type="journal article" date="2023" name="BMC Genomics">
        <title>Pest status, molecular evolution, and epigenetic factors derived from the genome assembly of Frankliniella fusca, a thysanopteran phytovirus vector.</title>
        <authorList>
            <person name="Catto M.A."/>
            <person name="Labadie P.E."/>
            <person name="Jacobson A.L."/>
            <person name="Kennedy G.G."/>
            <person name="Srinivasan R."/>
            <person name="Hunt B.G."/>
        </authorList>
    </citation>
    <scope>NUCLEOTIDE SEQUENCE</scope>
    <source>
        <strain evidence="11">PL_HMW_Pooled</strain>
    </source>
</reference>
<dbReference type="GO" id="GO:0004386">
    <property type="term" value="F:helicase activity"/>
    <property type="evidence" value="ECO:0007669"/>
    <property type="project" value="UniProtKB-KW"/>
</dbReference>
<dbReference type="PANTHER" id="PTHR47161">
    <property type="entry name" value="LYMPHOID-SPECIFIC HELICASE"/>
    <property type="match status" value="1"/>
</dbReference>
<dbReference type="PROSITE" id="PS51192">
    <property type="entry name" value="HELICASE_ATP_BIND_1"/>
    <property type="match status" value="1"/>
</dbReference>
<dbReference type="InterPro" id="IPR027417">
    <property type="entry name" value="P-loop_NTPase"/>
</dbReference>
<dbReference type="GO" id="GO:0005634">
    <property type="term" value="C:nucleus"/>
    <property type="evidence" value="ECO:0007669"/>
    <property type="project" value="UniProtKB-SubCell"/>
</dbReference>
<evidence type="ECO:0000259" key="10">
    <source>
        <dbReference type="PROSITE" id="PS51194"/>
    </source>
</evidence>
<keyword evidence="6" id="KW-0067">ATP-binding</keyword>
<evidence type="ECO:0000256" key="1">
    <source>
        <dbReference type="ARBA" id="ARBA00004123"/>
    </source>
</evidence>
<dbReference type="AlphaFoldDB" id="A0AAE1LR21"/>
<protein>
    <submittedName>
        <fullName evidence="11">Lymphocyte-specific helicase</fullName>
    </submittedName>
</protein>
<dbReference type="Proteomes" id="UP001219518">
    <property type="component" value="Unassembled WGS sequence"/>
</dbReference>